<dbReference type="GO" id="GO:0003963">
    <property type="term" value="F:RNA-3'-phosphate cyclase activity"/>
    <property type="evidence" value="ECO:0007669"/>
    <property type="project" value="TreeGrafter"/>
</dbReference>
<dbReference type="InterPro" id="IPR013792">
    <property type="entry name" value="RNA3'P_cycl/enolpyr_Trfase_a/b"/>
</dbReference>
<sequence>MSSSPTRRERIHLDGRTLEGGGQLVRIAVALSTITGQPITIEHIRGHRTGKKGLKASHLAAIKYLADVSGSAVSGAEVGSSSLTYHPLPDAETCVRQQQEIDIRLRTAGAISLVFQALYPYILHTASCLAVAEPKPQPVRVSITGGTNVSFSPSYDYISQVLVPNLARVGLPPLAVHLEKRGWATGPFSLGKVTFVLHSMDRNEESPYGFPRVDLDRYPRGEITQVDVTVLAPDTLLFGGSGQHEARKKGNSQISDGTSQSITLRQVIEYETMRVLRTRLRQLPSSIVKRARADSPFARTYENDEIVPIRLHTSERTHHHSHIYILIVAHTSNGFRLGRDTLFGAHGEDSHRKSGGRKGRPTDDRGIALKLVERCVNDFVRELYDPRLRSTSEGRQPCVDEYMRDQLVIFEALGKSTSKCEADGRGKEDERYCSLHTQTARWVCEQMLDVDR</sequence>
<accession>A0A229Y8F1</accession>
<protein>
    <submittedName>
        <fullName evidence="1">Uncharacterized protein</fullName>
    </submittedName>
</protein>
<dbReference type="InterPro" id="IPR023797">
    <property type="entry name" value="RNA3'_phos_cyclase_dom"/>
</dbReference>
<dbReference type="InterPro" id="IPR037136">
    <property type="entry name" value="RNA3'_phos_cyclase_dom_sf"/>
</dbReference>
<dbReference type="Gene3D" id="3.65.10.20">
    <property type="entry name" value="RNA 3'-terminal phosphate cyclase domain"/>
    <property type="match status" value="2"/>
</dbReference>
<dbReference type="InterPro" id="IPR000228">
    <property type="entry name" value="RNA3'_term_phos_cyc"/>
</dbReference>
<name>A0A229Y8F1_ASPFM</name>
<dbReference type="Pfam" id="PF01137">
    <property type="entry name" value="RTC"/>
    <property type="match status" value="1"/>
</dbReference>
<dbReference type="PANTHER" id="PTHR11096:SF0">
    <property type="entry name" value="RNA 3'-TERMINAL PHOSPHATE CYCLASE"/>
    <property type="match status" value="1"/>
</dbReference>
<dbReference type="EMBL" id="JAIBSC010000025">
    <property type="protein sequence ID" value="KAH1907724.1"/>
    <property type="molecule type" value="Genomic_DNA"/>
</dbReference>
<organism evidence="1 2">
    <name type="scientific">Aspergillus fumigatus</name>
    <name type="common">Neosartorya fumigata</name>
    <dbReference type="NCBI Taxonomy" id="746128"/>
    <lineage>
        <taxon>Eukaryota</taxon>
        <taxon>Fungi</taxon>
        <taxon>Dikarya</taxon>
        <taxon>Ascomycota</taxon>
        <taxon>Pezizomycotina</taxon>
        <taxon>Eurotiomycetes</taxon>
        <taxon>Eurotiomycetidae</taxon>
        <taxon>Eurotiales</taxon>
        <taxon>Aspergillaceae</taxon>
        <taxon>Aspergillus</taxon>
        <taxon>Aspergillus subgen. Fumigati</taxon>
    </lineage>
</organism>
<dbReference type="Proteomes" id="UP000813423">
    <property type="component" value="Unassembled WGS sequence"/>
</dbReference>
<dbReference type="FunFam" id="3.65.10.20:FF:000015">
    <property type="entry name" value="RNA 3'-terminal phosphate cyclase, putative (AFU_orthologue AFUA_5G07640)"/>
    <property type="match status" value="1"/>
</dbReference>
<reference evidence="1" key="1">
    <citation type="submission" date="2021-08" db="EMBL/GenBank/DDBJ databases">
        <title>Global Aspergillus fumigatus from environmental and clinical sources.</title>
        <authorList>
            <person name="Barber A."/>
            <person name="Sae-Ong T."/>
        </authorList>
    </citation>
    <scope>NUCLEOTIDE SEQUENCE</scope>
    <source>
        <strain evidence="1">NRZ-2016-071</strain>
    </source>
</reference>
<evidence type="ECO:0000313" key="2">
    <source>
        <dbReference type="Proteomes" id="UP000813423"/>
    </source>
</evidence>
<proteinExistence type="predicted"/>
<gene>
    <name evidence="1" type="ORF">KXV57_004005</name>
</gene>
<comment type="caution">
    <text evidence="1">The sequence shown here is derived from an EMBL/GenBank/DDBJ whole genome shotgun (WGS) entry which is preliminary data.</text>
</comment>
<evidence type="ECO:0000313" key="1">
    <source>
        <dbReference type="EMBL" id="KAH1907724.1"/>
    </source>
</evidence>
<dbReference type="FunFam" id="3.65.10.20:FF:000013">
    <property type="entry name" value="TatD related DNase"/>
    <property type="match status" value="1"/>
</dbReference>
<dbReference type="OMA" id="QTARWVC"/>
<dbReference type="SUPFAM" id="SSF55205">
    <property type="entry name" value="EPT/RTPC-like"/>
    <property type="match status" value="1"/>
</dbReference>
<dbReference type="GO" id="GO:0005634">
    <property type="term" value="C:nucleus"/>
    <property type="evidence" value="ECO:0007669"/>
    <property type="project" value="TreeGrafter"/>
</dbReference>
<dbReference type="AlphaFoldDB" id="A0A229Y8F1"/>
<dbReference type="GO" id="GO:0006396">
    <property type="term" value="P:RNA processing"/>
    <property type="evidence" value="ECO:0007669"/>
    <property type="project" value="InterPro"/>
</dbReference>
<dbReference type="PANTHER" id="PTHR11096">
    <property type="entry name" value="RNA 3' TERMINAL PHOSPHATE CYCLASE"/>
    <property type="match status" value="1"/>
</dbReference>